<dbReference type="SUPFAM" id="SSF53474">
    <property type="entry name" value="alpha/beta-Hydrolases"/>
    <property type="match status" value="1"/>
</dbReference>
<dbReference type="Pfam" id="PF08840">
    <property type="entry name" value="BAAT_C"/>
    <property type="match status" value="1"/>
</dbReference>
<gene>
    <name evidence="2" type="ORF">B5E88_10520</name>
</gene>
<dbReference type="AlphaFoldDB" id="A0A1Y4QUL0"/>
<keyword evidence="2" id="KW-0378">Hydrolase</keyword>
<evidence type="ECO:0000259" key="1">
    <source>
        <dbReference type="Pfam" id="PF08840"/>
    </source>
</evidence>
<organism evidence="2 3">
    <name type="scientific">Enterococcus cecorum</name>
    <dbReference type="NCBI Taxonomy" id="44008"/>
    <lineage>
        <taxon>Bacteria</taxon>
        <taxon>Bacillati</taxon>
        <taxon>Bacillota</taxon>
        <taxon>Bacilli</taxon>
        <taxon>Lactobacillales</taxon>
        <taxon>Enterococcaceae</taxon>
        <taxon>Enterococcus</taxon>
    </lineage>
</organism>
<dbReference type="Gene3D" id="3.40.50.1820">
    <property type="entry name" value="alpha/beta hydrolase"/>
    <property type="match status" value="1"/>
</dbReference>
<dbReference type="InterPro" id="IPR029058">
    <property type="entry name" value="AB_hydrolase_fold"/>
</dbReference>
<accession>A0A1Y4QUL0</accession>
<dbReference type="Proteomes" id="UP000196074">
    <property type="component" value="Unassembled WGS sequence"/>
</dbReference>
<reference evidence="3" key="1">
    <citation type="submission" date="2017-04" db="EMBL/GenBank/DDBJ databases">
        <title>Function of individual gut microbiota members based on whole genome sequencing of pure cultures obtained from chicken caecum.</title>
        <authorList>
            <person name="Medvecky M."/>
            <person name="Cejkova D."/>
            <person name="Polansky O."/>
            <person name="Karasova D."/>
            <person name="Kubasova T."/>
            <person name="Cizek A."/>
            <person name="Rychlik I."/>
        </authorList>
    </citation>
    <scope>NUCLEOTIDE SEQUENCE [LARGE SCALE GENOMIC DNA]</scope>
    <source>
        <strain evidence="3">An144</strain>
    </source>
</reference>
<evidence type="ECO:0000313" key="2">
    <source>
        <dbReference type="EMBL" id="OUQ08967.1"/>
    </source>
</evidence>
<dbReference type="GO" id="GO:0016787">
    <property type="term" value="F:hydrolase activity"/>
    <property type="evidence" value="ECO:0007669"/>
    <property type="project" value="UniProtKB-KW"/>
</dbReference>
<dbReference type="RefSeq" id="WP_087215942.1">
    <property type="nucleotide sequence ID" value="NZ_NFLC01000026.1"/>
</dbReference>
<comment type="caution">
    <text evidence="2">The sequence shown here is derived from an EMBL/GenBank/DDBJ whole genome shotgun (WGS) entry which is preliminary data.</text>
</comment>
<protein>
    <submittedName>
        <fullName evidence="2">Alpha/beta hydrolase</fullName>
    </submittedName>
</protein>
<name>A0A1Y4QUL0_9ENTE</name>
<sequence length="213" mass="24050">MTEKNRQIFFLNGLGGTKEEILPFFQALHLCQVDVEYLSLPGHESEKSVNLITQDEFIHYYRPLIGNASYILIGYSIGAEIAVFLAQHLPNIEKIILIDGGLVCGEDFGISIEEDIVQTLAVIKENQITSLNAESIASLLRFTDEIHLGIMHANLKIPILIINSSQKEVLAIKQQRLAQLSQPNITHYMIEQSTHQLLTEYPEKVAQEIQHFI</sequence>
<dbReference type="EMBL" id="NFLC01000026">
    <property type="protein sequence ID" value="OUQ08967.1"/>
    <property type="molecule type" value="Genomic_DNA"/>
</dbReference>
<evidence type="ECO:0000313" key="3">
    <source>
        <dbReference type="Proteomes" id="UP000196074"/>
    </source>
</evidence>
<feature type="domain" description="BAAT/Acyl-CoA thioester hydrolase C-terminal" evidence="1">
    <location>
        <begin position="72"/>
        <end position="132"/>
    </location>
</feature>
<proteinExistence type="predicted"/>
<dbReference type="InterPro" id="IPR014940">
    <property type="entry name" value="BAAT_C"/>
</dbReference>